<organism evidence="1 2">
    <name type="scientific">Ancylostoma ceylanicum</name>
    <dbReference type="NCBI Taxonomy" id="53326"/>
    <lineage>
        <taxon>Eukaryota</taxon>
        <taxon>Metazoa</taxon>
        <taxon>Ecdysozoa</taxon>
        <taxon>Nematoda</taxon>
        <taxon>Chromadorea</taxon>
        <taxon>Rhabditida</taxon>
        <taxon>Rhabditina</taxon>
        <taxon>Rhabditomorpha</taxon>
        <taxon>Strongyloidea</taxon>
        <taxon>Ancylostomatidae</taxon>
        <taxon>Ancylostomatinae</taxon>
        <taxon>Ancylostoma</taxon>
    </lineage>
</organism>
<dbReference type="AlphaFoldDB" id="A0A016SHL2"/>
<accession>A0A016SHL2</accession>
<dbReference type="Proteomes" id="UP000024635">
    <property type="component" value="Unassembled WGS sequence"/>
</dbReference>
<proteinExistence type="predicted"/>
<keyword evidence="2" id="KW-1185">Reference proteome</keyword>
<gene>
    <name evidence="1" type="primary">Acey_s0222.g2595</name>
    <name evidence="1" type="ORF">Y032_0222g2595</name>
</gene>
<protein>
    <submittedName>
        <fullName evidence="1">Uncharacterized protein</fullName>
    </submittedName>
</protein>
<evidence type="ECO:0000313" key="2">
    <source>
        <dbReference type="Proteomes" id="UP000024635"/>
    </source>
</evidence>
<reference evidence="2" key="1">
    <citation type="journal article" date="2015" name="Nat. Genet.">
        <title>The genome and transcriptome of the zoonotic hookworm Ancylostoma ceylanicum identify infection-specific gene families.</title>
        <authorList>
            <person name="Schwarz E.M."/>
            <person name="Hu Y."/>
            <person name="Antoshechkin I."/>
            <person name="Miller M.M."/>
            <person name="Sternberg P.W."/>
            <person name="Aroian R.V."/>
        </authorList>
    </citation>
    <scope>NUCLEOTIDE SEQUENCE</scope>
    <source>
        <strain evidence="2">HY135</strain>
    </source>
</reference>
<name>A0A016SHL2_9BILA</name>
<evidence type="ECO:0000313" key="1">
    <source>
        <dbReference type="EMBL" id="EYB90183.1"/>
    </source>
</evidence>
<comment type="caution">
    <text evidence="1">The sequence shown here is derived from an EMBL/GenBank/DDBJ whole genome shotgun (WGS) entry which is preliminary data.</text>
</comment>
<dbReference type="EMBL" id="JARK01001558">
    <property type="protein sequence ID" value="EYB90183.1"/>
    <property type="molecule type" value="Genomic_DNA"/>
</dbReference>
<sequence length="82" mass="9358">MLIVEKDDKKTTGKAFTWVVTLSGKKNKRKKAVLPRANSGFRPFFMTLTSALFSKWMIMDQNVFIGRNLPQFKFCAIAPVSE</sequence>